<keyword evidence="2" id="KW-1185">Reference proteome</keyword>
<dbReference type="Proteomes" id="UP000410492">
    <property type="component" value="Unassembled WGS sequence"/>
</dbReference>
<accession>A0A653DGF7</accession>
<dbReference type="EMBL" id="CAACVG010011665">
    <property type="protein sequence ID" value="VEN58601.1"/>
    <property type="molecule type" value="Genomic_DNA"/>
</dbReference>
<proteinExistence type="predicted"/>
<reference evidence="1 2" key="1">
    <citation type="submission" date="2019-01" db="EMBL/GenBank/DDBJ databases">
        <authorList>
            <person name="Sayadi A."/>
        </authorList>
    </citation>
    <scope>NUCLEOTIDE SEQUENCE [LARGE SCALE GENOMIC DNA]</scope>
</reference>
<evidence type="ECO:0000313" key="1">
    <source>
        <dbReference type="EMBL" id="VEN58601.1"/>
    </source>
</evidence>
<protein>
    <submittedName>
        <fullName evidence="1">Uncharacterized protein</fullName>
    </submittedName>
</protein>
<dbReference type="AlphaFoldDB" id="A0A653DGF7"/>
<sequence>MGEAGVIGICFKVKWIYLIELLLPQIKVKPFMLFARLHFIPPSPRHKKMNALKVFACLLRALYSGGSPTQDL</sequence>
<evidence type="ECO:0000313" key="2">
    <source>
        <dbReference type="Proteomes" id="UP000410492"/>
    </source>
</evidence>
<organism evidence="1 2">
    <name type="scientific">Callosobruchus maculatus</name>
    <name type="common">Southern cowpea weevil</name>
    <name type="synonym">Pulse bruchid</name>
    <dbReference type="NCBI Taxonomy" id="64391"/>
    <lineage>
        <taxon>Eukaryota</taxon>
        <taxon>Metazoa</taxon>
        <taxon>Ecdysozoa</taxon>
        <taxon>Arthropoda</taxon>
        <taxon>Hexapoda</taxon>
        <taxon>Insecta</taxon>
        <taxon>Pterygota</taxon>
        <taxon>Neoptera</taxon>
        <taxon>Endopterygota</taxon>
        <taxon>Coleoptera</taxon>
        <taxon>Polyphaga</taxon>
        <taxon>Cucujiformia</taxon>
        <taxon>Chrysomeloidea</taxon>
        <taxon>Chrysomelidae</taxon>
        <taxon>Bruchinae</taxon>
        <taxon>Bruchini</taxon>
        <taxon>Callosobruchus</taxon>
    </lineage>
</organism>
<gene>
    <name evidence="1" type="ORF">CALMAC_LOCUS16913</name>
</gene>
<name>A0A653DGF7_CALMS</name>